<dbReference type="RefSeq" id="WP_280141275.1">
    <property type="nucleotide sequence ID" value="NZ_FOJW01000017.1"/>
</dbReference>
<reference evidence="1 2" key="1">
    <citation type="submission" date="2016-10" db="EMBL/GenBank/DDBJ databases">
        <authorList>
            <person name="de Groot N.N."/>
        </authorList>
    </citation>
    <scope>NUCLEOTIDE SEQUENCE [LARGE SCALE GENOMIC DNA]</scope>
    <source>
        <strain evidence="1 2">CGMCC 1.3702</strain>
    </source>
</reference>
<accession>A0A1I1A926</accession>
<dbReference type="EMBL" id="FOJW01000017">
    <property type="protein sequence ID" value="SFB34461.1"/>
    <property type="molecule type" value="Genomic_DNA"/>
</dbReference>
<proteinExistence type="predicted"/>
<dbReference type="STRING" id="237679.SAMN04488072_11771"/>
<organism evidence="1 2">
    <name type="scientific">Lentibacillus halodurans</name>
    <dbReference type="NCBI Taxonomy" id="237679"/>
    <lineage>
        <taxon>Bacteria</taxon>
        <taxon>Bacillati</taxon>
        <taxon>Bacillota</taxon>
        <taxon>Bacilli</taxon>
        <taxon>Bacillales</taxon>
        <taxon>Bacillaceae</taxon>
        <taxon>Lentibacillus</taxon>
    </lineage>
</organism>
<sequence length="43" mass="4825">MDHLQFELTRGWFIEGAESIPRGIASVKPEGFSNTIRPCTYGL</sequence>
<evidence type="ECO:0000313" key="2">
    <source>
        <dbReference type="Proteomes" id="UP000198642"/>
    </source>
</evidence>
<protein>
    <submittedName>
        <fullName evidence="1">Uncharacterized protein</fullName>
    </submittedName>
</protein>
<keyword evidence="2" id="KW-1185">Reference proteome</keyword>
<gene>
    <name evidence="1" type="ORF">SAMN04488072_11771</name>
</gene>
<dbReference type="AlphaFoldDB" id="A0A1I1A926"/>
<name>A0A1I1A926_9BACI</name>
<dbReference type="Proteomes" id="UP000198642">
    <property type="component" value="Unassembled WGS sequence"/>
</dbReference>
<evidence type="ECO:0000313" key="1">
    <source>
        <dbReference type="EMBL" id="SFB34461.1"/>
    </source>
</evidence>